<evidence type="ECO:0000313" key="1">
    <source>
        <dbReference type="EMBL" id="PUU73848.1"/>
    </source>
</evidence>
<proteinExistence type="predicted"/>
<dbReference type="EMBL" id="NESQ01000339">
    <property type="protein sequence ID" value="PUU73848.1"/>
    <property type="molecule type" value="Genomic_DNA"/>
</dbReference>
<reference evidence="1 2" key="1">
    <citation type="submission" date="2017-04" db="EMBL/GenBank/DDBJ databases">
        <title>Draft genome sequence of Tuber borchii Vittad., a whitish edible truffle.</title>
        <authorList>
            <consortium name="DOE Joint Genome Institute"/>
            <person name="Murat C."/>
            <person name="Kuo A."/>
            <person name="Barry K.W."/>
            <person name="Clum A."/>
            <person name="Dockter R.B."/>
            <person name="Fauchery L."/>
            <person name="Iotti M."/>
            <person name="Kohler A."/>
            <person name="Labutti K."/>
            <person name="Lindquist E.A."/>
            <person name="Lipzen A."/>
            <person name="Ohm R.A."/>
            <person name="Wang M."/>
            <person name="Grigoriev I.V."/>
            <person name="Zambonelli A."/>
            <person name="Martin F.M."/>
        </authorList>
    </citation>
    <scope>NUCLEOTIDE SEQUENCE [LARGE SCALE GENOMIC DNA]</scope>
    <source>
        <strain evidence="1 2">Tbo3840</strain>
    </source>
</reference>
<evidence type="ECO:0000313" key="2">
    <source>
        <dbReference type="Proteomes" id="UP000244722"/>
    </source>
</evidence>
<dbReference type="STRING" id="42251.A0A2T6ZEC1"/>
<organism evidence="1 2">
    <name type="scientific">Tuber borchii</name>
    <name type="common">White truffle</name>
    <dbReference type="NCBI Taxonomy" id="42251"/>
    <lineage>
        <taxon>Eukaryota</taxon>
        <taxon>Fungi</taxon>
        <taxon>Dikarya</taxon>
        <taxon>Ascomycota</taxon>
        <taxon>Pezizomycotina</taxon>
        <taxon>Pezizomycetes</taxon>
        <taxon>Pezizales</taxon>
        <taxon>Tuberaceae</taxon>
        <taxon>Tuber</taxon>
    </lineage>
</organism>
<sequence>MTPTDRRPTETDYDITPWSLRIKKINKSTSMPFHKCGSGGQGRKESDRELKRGFLGMNVPLSPRLVVILCVYWIRKKCRIEPCGAKMAWPLVSPATATKLIPDFSPNLSQWSS</sequence>
<gene>
    <name evidence="1" type="ORF">B9Z19DRAFT_1068659</name>
</gene>
<dbReference type="AlphaFoldDB" id="A0A2T6ZEC1"/>
<name>A0A2T6ZEC1_TUBBO</name>
<protein>
    <submittedName>
        <fullName evidence="1">Uncharacterized protein</fullName>
    </submittedName>
</protein>
<comment type="caution">
    <text evidence="1">The sequence shown here is derived from an EMBL/GenBank/DDBJ whole genome shotgun (WGS) entry which is preliminary data.</text>
</comment>
<accession>A0A2T6ZEC1</accession>
<dbReference type="Proteomes" id="UP000244722">
    <property type="component" value="Unassembled WGS sequence"/>
</dbReference>
<keyword evidence="2" id="KW-1185">Reference proteome</keyword>